<keyword evidence="1" id="KW-0812">Transmembrane</keyword>
<dbReference type="Proteomes" id="UP000318521">
    <property type="component" value="Unassembled WGS sequence"/>
</dbReference>
<evidence type="ECO:0000313" key="2">
    <source>
        <dbReference type="EMBL" id="TSB47925.1"/>
    </source>
</evidence>
<dbReference type="AlphaFoldDB" id="A0A554A2N4"/>
<proteinExistence type="predicted"/>
<feature type="transmembrane region" description="Helical" evidence="1">
    <location>
        <begin position="42"/>
        <end position="62"/>
    </location>
</feature>
<accession>A0A554A2N4</accession>
<sequence>MDNHHDKGKKYIPIPHHTYKKSLTAFKKGLDEMEKPKPRNRVALVASIGAIGVAGVLALALAPTFDSQDKPAEPVEMNRDEDIENSEFDIEEIEEIEIDEIGVNEDLLSDVFVREPFDVGSSSHSWSIHREELMVMVLEDWIVNKEEIEHGTKTIINGTTGLNQTILIFDSEATQDEMEQAKSDLLADYVYTEATVVPTDQLASYMENHPVTDGLFMLGFEERFAIELDEETKMVTMINEPEGRLYDYVEATLFDKKLIFFSEVPTNHSSQLAATYYTLSSITPSDDYEVSKGPYDQKHGRPTFLTMVMGGFQWEFVDLHLYEHELGFTSYIREGATLEKIERNGFTEWRFSDESTKEHRYYSFGKIDPSIPLEDIKRTLIDGYGLDHKGVDGLSEIMFSHRENPDTENEIGRSFELVQKQGEWYYIYTEDDHSEGFVGPSLWGLANKFQQEIIFE</sequence>
<name>A0A554A2N4_9BACI</name>
<gene>
    <name evidence="2" type="ORF">FN960_05315</name>
</gene>
<evidence type="ECO:0000313" key="3">
    <source>
        <dbReference type="Proteomes" id="UP000318521"/>
    </source>
</evidence>
<reference evidence="2 3" key="1">
    <citation type="submission" date="2019-07" db="EMBL/GenBank/DDBJ databases">
        <authorList>
            <person name="Park Y.J."/>
            <person name="Jeong S.E."/>
            <person name="Jung H.S."/>
        </authorList>
    </citation>
    <scope>NUCLEOTIDE SEQUENCE [LARGE SCALE GENOMIC DNA]</scope>
    <source>
        <strain evidence="3">P16(2019)</strain>
    </source>
</reference>
<dbReference type="OrthoDB" id="2876983at2"/>
<comment type="caution">
    <text evidence="2">The sequence shown here is derived from an EMBL/GenBank/DDBJ whole genome shotgun (WGS) entry which is preliminary data.</text>
</comment>
<organism evidence="2 3">
    <name type="scientific">Alkalicoccobacillus porphyridii</name>
    <dbReference type="NCBI Taxonomy" id="2597270"/>
    <lineage>
        <taxon>Bacteria</taxon>
        <taxon>Bacillati</taxon>
        <taxon>Bacillota</taxon>
        <taxon>Bacilli</taxon>
        <taxon>Bacillales</taxon>
        <taxon>Bacillaceae</taxon>
        <taxon>Alkalicoccobacillus</taxon>
    </lineage>
</organism>
<keyword evidence="1" id="KW-1133">Transmembrane helix</keyword>
<dbReference type="EMBL" id="VLXZ01000002">
    <property type="protein sequence ID" value="TSB47925.1"/>
    <property type="molecule type" value="Genomic_DNA"/>
</dbReference>
<keyword evidence="3" id="KW-1185">Reference proteome</keyword>
<keyword evidence="1" id="KW-0472">Membrane</keyword>
<dbReference type="RefSeq" id="WP_143847600.1">
    <property type="nucleotide sequence ID" value="NZ_VLXZ01000002.1"/>
</dbReference>
<protein>
    <submittedName>
        <fullName evidence="2">Uncharacterized protein</fullName>
    </submittedName>
</protein>
<evidence type="ECO:0000256" key="1">
    <source>
        <dbReference type="SAM" id="Phobius"/>
    </source>
</evidence>